<keyword evidence="1" id="KW-1133">Transmembrane helix</keyword>
<accession>A0A4Y8IGS8</accession>
<reference evidence="2 3" key="1">
    <citation type="submission" date="2019-03" db="EMBL/GenBank/DDBJ databases">
        <authorList>
            <person name="He R.-H."/>
        </authorList>
    </citation>
    <scope>NUCLEOTIDE SEQUENCE [LARGE SCALE GENOMIC DNA]</scope>
    <source>
        <strain evidence="3">SH 714</strain>
    </source>
</reference>
<sequence>MAYLYFLYLTVGVILGTLLFGLPFGSIIGGLIGYLGAATQSNRKKIEDLNRKKIEELEKEINEIKRNIS</sequence>
<dbReference type="Proteomes" id="UP000297975">
    <property type="component" value="Unassembled WGS sequence"/>
</dbReference>
<keyword evidence="1" id="KW-0472">Membrane</keyword>
<evidence type="ECO:0008006" key="4">
    <source>
        <dbReference type="Google" id="ProtNLM"/>
    </source>
</evidence>
<organism evidence="2 3">
    <name type="scientific">Filobacillus milosensis</name>
    <dbReference type="NCBI Taxonomy" id="94137"/>
    <lineage>
        <taxon>Bacteria</taxon>
        <taxon>Bacillati</taxon>
        <taxon>Bacillota</taxon>
        <taxon>Bacilli</taxon>
        <taxon>Bacillales</taxon>
        <taxon>Bacillaceae</taxon>
        <taxon>Filobacillus</taxon>
    </lineage>
</organism>
<evidence type="ECO:0000313" key="2">
    <source>
        <dbReference type="EMBL" id="TFB14145.1"/>
    </source>
</evidence>
<protein>
    <recommendedName>
        <fullName evidence="4">DUF1049 domain-containing protein</fullName>
    </recommendedName>
</protein>
<dbReference type="AlphaFoldDB" id="A0A4Y8IGS8"/>
<feature type="transmembrane region" description="Helical" evidence="1">
    <location>
        <begin position="6"/>
        <end position="35"/>
    </location>
</feature>
<name>A0A4Y8IGS8_9BACI</name>
<keyword evidence="1" id="KW-0812">Transmembrane</keyword>
<evidence type="ECO:0000313" key="3">
    <source>
        <dbReference type="Proteomes" id="UP000297975"/>
    </source>
</evidence>
<evidence type="ECO:0000256" key="1">
    <source>
        <dbReference type="SAM" id="Phobius"/>
    </source>
</evidence>
<dbReference type="EMBL" id="SOPW01000019">
    <property type="protein sequence ID" value="TFB14145.1"/>
    <property type="molecule type" value="Genomic_DNA"/>
</dbReference>
<gene>
    <name evidence="2" type="ORF">E3U55_14625</name>
</gene>
<dbReference type="RefSeq" id="WP_134341220.1">
    <property type="nucleotide sequence ID" value="NZ_SOPW01000019.1"/>
</dbReference>
<keyword evidence="3" id="KW-1185">Reference proteome</keyword>
<comment type="caution">
    <text evidence="2">The sequence shown here is derived from an EMBL/GenBank/DDBJ whole genome shotgun (WGS) entry which is preliminary data.</text>
</comment>
<proteinExistence type="predicted"/>